<sequence length="387" mass="41460">MISFGSVSALQAAMPQARNEILNEGKLSIGGKEYQINAATQEFTRANPTNGAVARFFEATGKLFREGSPQSVAKALTKAVFDNEQGQAQRLQAASSVEHGQMFFKDGSIKTASDVLNAFAKLDSKSVQSNSAELNQLAERAMTEAMLETDSGKNLTSLIGESAAKSLAGRVVKDYGGGISAAQKNPAGSINQMQAVFDMEVMHLKSAQRHIEGLASTDLSQGVYAEGLAEDVFNKSGVTNNVERAAAWIINASNSKGNDAENITSLLKEYASNGKDLLNMENLKELHARLVPNVERDYRGPNISGGTLPSSIGGEGMLKQHIEGFLKENPVEDKDLGKHLFAGVIGYHGFTDGNGRMGRMLYAIAELRNDSFNPLAMDAENSLHGIK</sequence>
<evidence type="ECO:0000313" key="2">
    <source>
        <dbReference type="EMBL" id="AOR81463.1"/>
    </source>
</evidence>
<dbReference type="RefSeq" id="WP_154204538.1">
    <property type="nucleotide sequence ID" value="NZ_CP035700.1"/>
</dbReference>
<dbReference type="PROSITE" id="PS51459">
    <property type="entry name" value="FIDO"/>
    <property type="match status" value="1"/>
</dbReference>
<dbReference type="InterPro" id="IPR003812">
    <property type="entry name" value="Fido"/>
</dbReference>
<dbReference type="Pfam" id="PF20793">
    <property type="entry name" value="VopS_N"/>
    <property type="match status" value="1"/>
</dbReference>
<accession>A0A1D8AH37</accession>
<dbReference type="InterPro" id="IPR036597">
    <property type="entry name" value="Fido-like_dom_sf"/>
</dbReference>
<dbReference type="Gene3D" id="1.10.3290.10">
    <property type="entry name" value="Fido-like domain"/>
    <property type="match status" value="1"/>
</dbReference>
<gene>
    <name evidence="2" type="primary">Va1686</name>
</gene>
<dbReference type="InterPro" id="IPR049418">
    <property type="entry name" value="VopS_N"/>
</dbReference>
<evidence type="ECO:0000259" key="1">
    <source>
        <dbReference type="PROSITE" id="PS51459"/>
    </source>
</evidence>
<name>A0A1D8AH37_VIBAL</name>
<dbReference type="Pfam" id="PF02661">
    <property type="entry name" value="Fic"/>
    <property type="match status" value="1"/>
</dbReference>
<proteinExistence type="predicted"/>
<protein>
    <submittedName>
        <fullName evidence="2">T3SS effector protein VA1686</fullName>
    </submittedName>
</protein>
<dbReference type="NCBIfam" id="NF010653">
    <property type="entry name" value="PRK14052.1"/>
    <property type="match status" value="1"/>
</dbReference>
<dbReference type="EMBL" id="KX245316">
    <property type="protein sequence ID" value="AOR81463.1"/>
    <property type="molecule type" value="Genomic_DNA"/>
</dbReference>
<feature type="domain" description="Fido" evidence="1">
    <location>
        <begin position="278"/>
        <end position="387"/>
    </location>
</feature>
<reference evidence="2" key="1">
    <citation type="submission" date="2016-05" db="EMBL/GenBank/DDBJ databases">
        <title>Study on the function of T3SS effector protein Va1686 gene of Vibrio alginolyticus.</title>
        <authorList>
            <person name="Qiu M.S."/>
            <person name="Pang H.Y."/>
            <person name="Jian J.C."/>
        </authorList>
    </citation>
    <scope>NUCLEOTIDE SEQUENCE</scope>
    <source>
        <strain evidence="2">HY9901</strain>
    </source>
</reference>
<dbReference type="SUPFAM" id="SSF140931">
    <property type="entry name" value="Fic-like"/>
    <property type="match status" value="1"/>
</dbReference>
<organism evidence="2">
    <name type="scientific">Vibrio alginolyticus</name>
    <dbReference type="NCBI Taxonomy" id="663"/>
    <lineage>
        <taxon>Bacteria</taxon>
        <taxon>Pseudomonadati</taxon>
        <taxon>Pseudomonadota</taxon>
        <taxon>Gammaproteobacteria</taxon>
        <taxon>Vibrionales</taxon>
        <taxon>Vibrionaceae</taxon>
        <taxon>Vibrio</taxon>
    </lineage>
</organism>
<dbReference type="AlphaFoldDB" id="A0A1D8AH37"/>